<dbReference type="SUPFAM" id="SSF56300">
    <property type="entry name" value="Metallo-dependent phosphatases"/>
    <property type="match status" value="1"/>
</dbReference>
<protein>
    <submittedName>
        <fullName evidence="2">Metallophosphoesterase</fullName>
    </submittedName>
</protein>
<feature type="domain" description="Calcineurin-like phosphoesterase" evidence="1">
    <location>
        <begin position="3"/>
        <end position="213"/>
    </location>
</feature>
<dbReference type="Pfam" id="PF00149">
    <property type="entry name" value="Metallophos"/>
    <property type="match status" value="1"/>
</dbReference>
<dbReference type="InterPro" id="IPR029052">
    <property type="entry name" value="Metallo-depent_PP-like"/>
</dbReference>
<proteinExistence type="predicted"/>
<comment type="caution">
    <text evidence="2">The sequence shown here is derived from an EMBL/GenBank/DDBJ whole genome shotgun (WGS) entry which is preliminary data.</text>
</comment>
<reference evidence="2" key="1">
    <citation type="journal article" date="2020" name="Appl. Environ. Microbiol.">
        <title>Medium-Chain Fatty Acid Synthesis by 'Candidatus Weimeria bifida' gen. nov., sp. nov., and 'Candidatus Pseudoramibacter fermentans' sp. nov.</title>
        <authorList>
            <person name="Scarborough M.J."/>
            <person name="Myers K.S."/>
            <person name="Donohue T.J."/>
            <person name="Noguera D.R."/>
        </authorList>
    </citation>
    <scope>NUCLEOTIDE SEQUENCE</scope>
    <source>
        <strain evidence="2">EUB1.1</strain>
    </source>
</reference>
<dbReference type="GO" id="GO:0016787">
    <property type="term" value="F:hydrolase activity"/>
    <property type="evidence" value="ECO:0007669"/>
    <property type="project" value="InterPro"/>
</dbReference>
<dbReference type="EMBL" id="VOGB01000005">
    <property type="protein sequence ID" value="MQM73318.1"/>
    <property type="molecule type" value="Genomic_DNA"/>
</dbReference>
<keyword evidence="3" id="KW-1185">Reference proteome</keyword>
<name>A0A6L5GT54_9FIRM</name>
<dbReference type="Gene3D" id="3.60.21.10">
    <property type="match status" value="1"/>
</dbReference>
<dbReference type="Proteomes" id="UP000473648">
    <property type="component" value="Unassembled WGS sequence"/>
</dbReference>
<organism evidence="2 3">
    <name type="scientific">Candidatus Pseudoramibacter fermentans</name>
    <dbReference type="NCBI Taxonomy" id="2594427"/>
    <lineage>
        <taxon>Bacteria</taxon>
        <taxon>Bacillati</taxon>
        <taxon>Bacillota</taxon>
        <taxon>Clostridia</taxon>
        <taxon>Eubacteriales</taxon>
        <taxon>Eubacteriaceae</taxon>
        <taxon>Pseudoramibacter</taxon>
    </lineage>
</organism>
<evidence type="ECO:0000259" key="1">
    <source>
        <dbReference type="Pfam" id="PF00149"/>
    </source>
</evidence>
<sequence length="247" mass="28669">MALYAIGDLHLAYQSEVKAPMQRSGRIWQNHEAKLKKYCEAYMKLEDTLVLVGDHSWGKKLAQCEKDLAYIEALPGRKILTRGNHDMFWNAKKTKRLNALYRGRLHFLQNNFYSYHDYALVGTKGVTFEGPFYLNRRGQILGWDEKAEAHAEKLLRRETARLRASFEAARAAGYKKFIVFLHYPPTNILETESAFTRIAEAYNAEQVIYAHCHGEARFNDSLHGEFHGIGYHLVSGDYLKWRPKRIL</sequence>
<dbReference type="AlphaFoldDB" id="A0A6L5GT54"/>
<accession>A0A6L5GT54</accession>
<dbReference type="InterPro" id="IPR004843">
    <property type="entry name" value="Calcineurin-like_PHP"/>
</dbReference>
<evidence type="ECO:0000313" key="2">
    <source>
        <dbReference type="EMBL" id="MQM73318.1"/>
    </source>
</evidence>
<evidence type="ECO:0000313" key="3">
    <source>
        <dbReference type="Proteomes" id="UP000473648"/>
    </source>
</evidence>
<gene>
    <name evidence="2" type="ORF">FRC53_07920</name>
</gene>